<dbReference type="AlphaFoldDB" id="A0A0J8GB84"/>
<dbReference type="EMBL" id="AZHO01000013">
    <property type="protein sequence ID" value="KMT59900.1"/>
    <property type="molecule type" value="Genomic_DNA"/>
</dbReference>
<sequence length="77" mass="9261">MYSLFEQEKIVKTEMIFTLLNAMNLKKVVLIQYAQNKSSELIPIFIDMQNEIVQFYDTKKELQMFHFKQIKHCSIIN</sequence>
<evidence type="ECO:0000313" key="1">
    <source>
        <dbReference type="EMBL" id="KMT59900.1"/>
    </source>
</evidence>
<dbReference type="OrthoDB" id="9951257at2"/>
<gene>
    <name evidence="1" type="ORF">X560_1613</name>
</gene>
<comment type="caution">
    <text evidence="1">The sequence shown here is derived from an EMBL/GenBank/DDBJ whole genome shotgun (WGS) entry which is preliminary data.</text>
</comment>
<accession>A0A0J8GB84</accession>
<evidence type="ECO:0000313" key="2">
    <source>
        <dbReference type="Proteomes" id="UP000052258"/>
    </source>
</evidence>
<reference evidence="1 2" key="1">
    <citation type="journal article" date="2015" name="Genome Biol. Evol.">
        <title>Comparative Genomics of Listeria Sensu Lato: Genus-Wide Differences in Evolutionary Dynamics and the Progressive Gain of Complex, Potentially Pathogenicity-Related Traits through Lateral Gene Transfer.</title>
        <authorList>
            <person name="Chiara M."/>
            <person name="Caruso M."/>
            <person name="D'Erchia A.M."/>
            <person name="Manzari C."/>
            <person name="Fraccalvieri R."/>
            <person name="Goffredo E."/>
            <person name="Latorre L."/>
            <person name="Miccolupo A."/>
            <person name="Padalino I."/>
            <person name="Santagada G."/>
            <person name="Chiocco D."/>
            <person name="Pesole G."/>
            <person name="Horner D.S."/>
            <person name="Parisi A."/>
        </authorList>
    </citation>
    <scope>NUCLEOTIDE SEQUENCE [LARGE SCALE GENOMIC DNA]</scope>
    <source>
        <strain evidence="1 2">1991</strain>
    </source>
</reference>
<name>A0A0J8GB84_9LIST</name>
<proteinExistence type="predicted"/>
<keyword evidence="2" id="KW-1185">Reference proteome</keyword>
<protein>
    <submittedName>
        <fullName evidence="1">Uncharacterized protein</fullName>
    </submittedName>
</protein>
<dbReference type="PATRIC" id="fig|1430899.3.peg.1374"/>
<dbReference type="Proteomes" id="UP000052258">
    <property type="component" value="Unassembled WGS sequence"/>
</dbReference>
<organism evidence="1 2">
    <name type="scientific">Listeria fleischmannii 1991</name>
    <dbReference type="NCBI Taxonomy" id="1430899"/>
    <lineage>
        <taxon>Bacteria</taxon>
        <taxon>Bacillati</taxon>
        <taxon>Bacillota</taxon>
        <taxon>Bacilli</taxon>
        <taxon>Bacillales</taxon>
        <taxon>Listeriaceae</taxon>
        <taxon>Listeria</taxon>
    </lineage>
</organism>